<dbReference type="GO" id="GO:0006886">
    <property type="term" value="P:intracellular protein transport"/>
    <property type="evidence" value="ECO:0007669"/>
    <property type="project" value="InterPro"/>
</dbReference>
<evidence type="ECO:0000256" key="5">
    <source>
        <dbReference type="ARBA" id="ARBA00023136"/>
    </source>
</evidence>
<accession>A0A812K3I6</accession>
<keyword evidence="10" id="KW-1185">Reference proteome</keyword>
<name>A0A812K3I6_9DINO</name>
<feature type="region of interest" description="Disordered" evidence="7">
    <location>
        <begin position="598"/>
        <end position="660"/>
    </location>
</feature>
<evidence type="ECO:0000256" key="4">
    <source>
        <dbReference type="ARBA" id="ARBA00022927"/>
    </source>
</evidence>
<dbReference type="InterPro" id="IPR009028">
    <property type="entry name" value="Coatomer/calthrin_app_sub_C"/>
</dbReference>
<organism evidence="9 10">
    <name type="scientific">Symbiodinium natans</name>
    <dbReference type="NCBI Taxonomy" id="878477"/>
    <lineage>
        <taxon>Eukaryota</taxon>
        <taxon>Sar</taxon>
        <taxon>Alveolata</taxon>
        <taxon>Dinophyceae</taxon>
        <taxon>Suessiales</taxon>
        <taxon>Symbiodiniaceae</taxon>
        <taxon>Symbiodinium</taxon>
    </lineage>
</organism>
<evidence type="ECO:0000256" key="2">
    <source>
        <dbReference type="ARBA" id="ARBA00006613"/>
    </source>
</evidence>
<dbReference type="InterPro" id="IPR002553">
    <property type="entry name" value="Clathrin/coatomer_adapt-like_N"/>
</dbReference>
<dbReference type="InterPro" id="IPR013037">
    <property type="entry name" value="Clathrin_b-adaptin_app_Ig-like"/>
</dbReference>
<dbReference type="InterPro" id="IPR011989">
    <property type="entry name" value="ARM-like"/>
</dbReference>
<evidence type="ECO:0000259" key="8">
    <source>
        <dbReference type="SMART" id="SM01020"/>
    </source>
</evidence>
<gene>
    <name evidence="9" type="primary">BETAC-AD</name>
    <name evidence="9" type="ORF">SNAT2548_LOCUS7647</name>
</gene>
<evidence type="ECO:0000313" key="10">
    <source>
        <dbReference type="Proteomes" id="UP000604046"/>
    </source>
</evidence>
<dbReference type="Gene3D" id="2.60.40.1150">
    <property type="match status" value="1"/>
</dbReference>
<comment type="subcellular location">
    <subcellularLocation>
        <location evidence="1">Endomembrane system</location>
    </subcellularLocation>
</comment>
<evidence type="ECO:0000313" key="9">
    <source>
        <dbReference type="EMBL" id="CAE7216563.1"/>
    </source>
</evidence>
<dbReference type="PIRSF" id="PIRSF002291">
    <property type="entry name" value="AP_complex_beta"/>
    <property type="match status" value="1"/>
</dbReference>
<dbReference type="GO" id="GO:0030131">
    <property type="term" value="C:clathrin adaptor complex"/>
    <property type="evidence" value="ECO:0007669"/>
    <property type="project" value="InterPro"/>
</dbReference>
<keyword evidence="4 6" id="KW-0653">Protein transport</keyword>
<protein>
    <recommendedName>
        <fullName evidence="6">AP complex subunit beta</fullName>
    </recommendedName>
</protein>
<proteinExistence type="inferred from homology"/>
<evidence type="ECO:0000256" key="1">
    <source>
        <dbReference type="ARBA" id="ARBA00004308"/>
    </source>
</evidence>
<dbReference type="GO" id="GO:0031410">
    <property type="term" value="C:cytoplasmic vesicle"/>
    <property type="evidence" value="ECO:0007669"/>
    <property type="project" value="UniProtKB-ARBA"/>
</dbReference>
<sequence length="902" mass="100038">MVAMRQKQNDGKFFQTTKRGEIQELKEELHANDKQKQKDAVKKVIANMTVGKDVSALFADVVNCIQTDNIELKKLVYLYVMNYAKAQPELAILAINTFRKDATDPNPLIRSLAVRTMGCIRLDQVTEYLLEPLRRCCQDQDPYVRKTSAICIPKVYDINPELVEDQGFVDILKDLLGDGNPMVVANAVAGLAEISQTCGKDLLDLDKGNIHKLLAALNECNEWGQVFILDAIATYEPSGPNDSESITERVTARLSHANPAVVIAAIKVILRCMEHIENSEVLRLLAKKLNPPLVTLLSSESEVQYVALRNIRLIVQKRPGILASDVKMFFCKYNDPIYVKLEKVDIMCMLVSDKNFDQVLLELKEYASGVDVEFVRKSVRSIGRVAVKLERACERAINVLLELIETKVNYVVQEACVVVKDIFRKYPSRYEQVLSALCESMEVLDEPEAKASMIWILGEYAGRIDNADELLESFLDTFHDEPLMVQVQLLTSIVKLFLQKPSSTQDMVSKVLKCATEESTNHDLRDRGYVYWRLLSTNPEATKRVVLGDKPSIRDDSQSLDKNLLDKLNSELSLMSSVYHKYPEEFVTRLTLATTTSADDKAAQDDDFDEEDRQARRREVQEELERGPDSSRNGTSAGGGGLDLLDLGGVGDDSPGTRNAPAQTLQKVAVLPSTQPGQHGNQGFAVSAAFTRQRGTPTLLMTFSNSSPGTLNGFAIQVNKNPFGFAPKEQLACPDISPGSSAEVSVAMAPGQLNSNTPPSHPLLLQVAIKTSLDIFYFHVQFDLSAVLLENAALSRDEFTPVWQRVGEAGQKVYSISIDRPLDVESVKSRLSLDNVHYVAQRQVDDGSVLLYTSAQTLNNCTVLSEVTVSPGSNSIKVATRTETQVLVPLYEAMLSKRFASG</sequence>
<evidence type="ECO:0000256" key="6">
    <source>
        <dbReference type="PIRNR" id="PIRNR002291"/>
    </source>
</evidence>
<feature type="compositionally biased region" description="Basic and acidic residues" evidence="7">
    <location>
        <begin position="613"/>
        <end position="629"/>
    </location>
</feature>
<comment type="similarity">
    <text evidence="2 6">Belongs to the adaptor complexes large subunit family.</text>
</comment>
<dbReference type="GO" id="GO:0012505">
    <property type="term" value="C:endomembrane system"/>
    <property type="evidence" value="ECO:0007669"/>
    <property type="project" value="UniProtKB-SubCell"/>
</dbReference>
<keyword evidence="5 6" id="KW-0472">Membrane</keyword>
<dbReference type="InterPro" id="IPR016342">
    <property type="entry name" value="AP_complex_bsu_1_2_4"/>
</dbReference>
<dbReference type="InterPro" id="IPR015151">
    <property type="entry name" value="B-adaptin_app_sub_C"/>
</dbReference>
<dbReference type="Gene3D" id="1.25.10.10">
    <property type="entry name" value="Leucine-rich Repeat Variant"/>
    <property type="match status" value="1"/>
</dbReference>
<dbReference type="SMART" id="SM00185">
    <property type="entry name" value="ARM"/>
    <property type="match status" value="2"/>
</dbReference>
<dbReference type="SMART" id="SM01020">
    <property type="entry name" value="B2-adapt-app_C"/>
    <property type="match status" value="1"/>
</dbReference>
<dbReference type="SUPFAM" id="SSF49348">
    <property type="entry name" value="Clathrin adaptor appendage domain"/>
    <property type="match status" value="1"/>
</dbReference>
<dbReference type="Gene3D" id="3.30.310.10">
    <property type="entry name" value="TATA-Binding Protein"/>
    <property type="match status" value="1"/>
</dbReference>
<dbReference type="OrthoDB" id="10254310at2759"/>
<dbReference type="InterPro" id="IPR013041">
    <property type="entry name" value="Clathrin_app_Ig-like_sf"/>
</dbReference>
<dbReference type="InterPro" id="IPR026739">
    <property type="entry name" value="AP_beta"/>
</dbReference>
<dbReference type="Proteomes" id="UP000604046">
    <property type="component" value="Unassembled WGS sequence"/>
</dbReference>
<dbReference type="InterPro" id="IPR016024">
    <property type="entry name" value="ARM-type_fold"/>
</dbReference>
<reference evidence="9" key="1">
    <citation type="submission" date="2021-02" db="EMBL/GenBank/DDBJ databases">
        <authorList>
            <person name="Dougan E. K."/>
            <person name="Rhodes N."/>
            <person name="Thang M."/>
            <person name="Chan C."/>
        </authorList>
    </citation>
    <scope>NUCLEOTIDE SEQUENCE</scope>
</reference>
<dbReference type="SUPFAM" id="SSF55711">
    <property type="entry name" value="Subdomain of clathrin and coatomer appendage domain"/>
    <property type="match status" value="1"/>
</dbReference>
<dbReference type="FunFam" id="1.25.10.10:FF:000002">
    <property type="entry name" value="AP complex subunit beta"/>
    <property type="match status" value="1"/>
</dbReference>
<dbReference type="AlphaFoldDB" id="A0A812K3I6"/>
<dbReference type="FunFam" id="2.60.40.1150:FF:000002">
    <property type="entry name" value="Beta-adaptin-like protein C"/>
    <property type="match status" value="1"/>
</dbReference>
<evidence type="ECO:0000256" key="3">
    <source>
        <dbReference type="ARBA" id="ARBA00022448"/>
    </source>
</evidence>
<dbReference type="GO" id="GO:0016192">
    <property type="term" value="P:vesicle-mediated transport"/>
    <property type="evidence" value="ECO:0007669"/>
    <property type="project" value="InterPro"/>
</dbReference>
<dbReference type="Pfam" id="PF09066">
    <property type="entry name" value="B2-adapt-app_C"/>
    <property type="match status" value="1"/>
</dbReference>
<dbReference type="PANTHER" id="PTHR11134">
    <property type="entry name" value="ADAPTOR COMPLEX SUBUNIT BETA FAMILY MEMBER"/>
    <property type="match status" value="1"/>
</dbReference>
<feature type="domain" description="Beta-adaptin appendage C-terminal subdomain" evidence="8">
    <location>
        <begin position="788"/>
        <end position="900"/>
    </location>
</feature>
<dbReference type="EMBL" id="CAJNDS010000538">
    <property type="protein sequence ID" value="CAE7216563.1"/>
    <property type="molecule type" value="Genomic_DNA"/>
</dbReference>
<comment type="caution">
    <text evidence="9">The sequence shown here is derived from an EMBL/GenBank/DDBJ whole genome shotgun (WGS) entry which is preliminary data.</text>
</comment>
<dbReference type="Pfam" id="PF01602">
    <property type="entry name" value="Adaptin_N"/>
    <property type="match status" value="1"/>
</dbReference>
<dbReference type="GO" id="GO:0030276">
    <property type="term" value="F:clathrin binding"/>
    <property type="evidence" value="ECO:0007669"/>
    <property type="project" value="InterPro"/>
</dbReference>
<keyword evidence="3 6" id="KW-0813">Transport</keyword>
<dbReference type="InterPro" id="IPR012295">
    <property type="entry name" value="TBP_dom_sf"/>
</dbReference>
<dbReference type="SUPFAM" id="SSF48371">
    <property type="entry name" value="ARM repeat"/>
    <property type="match status" value="1"/>
</dbReference>
<evidence type="ECO:0000256" key="7">
    <source>
        <dbReference type="SAM" id="MobiDB-lite"/>
    </source>
</evidence>
<dbReference type="InterPro" id="IPR000225">
    <property type="entry name" value="Armadillo"/>
</dbReference>